<protein>
    <submittedName>
        <fullName evidence="2">CSON012600 protein</fullName>
    </submittedName>
</protein>
<evidence type="ECO:0000256" key="1">
    <source>
        <dbReference type="SAM" id="Phobius"/>
    </source>
</evidence>
<dbReference type="VEuPathDB" id="VectorBase:CSON012600"/>
<dbReference type="AlphaFoldDB" id="A0A336KWJ9"/>
<organism evidence="2">
    <name type="scientific">Culicoides sonorensis</name>
    <name type="common">Biting midge</name>
    <dbReference type="NCBI Taxonomy" id="179676"/>
    <lineage>
        <taxon>Eukaryota</taxon>
        <taxon>Metazoa</taxon>
        <taxon>Ecdysozoa</taxon>
        <taxon>Arthropoda</taxon>
        <taxon>Hexapoda</taxon>
        <taxon>Insecta</taxon>
        <taxon>Pterygota</taxon>
        <taxon>Neoptera</taxon>
        <taxon>Endopterygota</taxon>
        <taxon>Diptera</taxon>
        <taxon>Nematocera</taxon>
        <taxon>Chironomoidea</taxon>
        <taxon>Ceratopogonidae</taxon>
        <taxon>Ceratopogoninae</taxon>
        <taxon>Culicoides</taxon>
        <taxon>Monoculicoides</taxon>
    </lineage>
</organism>
<reference evidence="3" key="2">
    <citation type="submission" date="2018-07" db="EMBL/GenBank/DDBJ databases">
        <authorList>
            <person name="Quirk P.G."/>
            <person name="Krulwich T.A."/>
        </authorList>
    </citation>
    <scope>NUCLEOTIDE SEQUENCE</scope>
</reference>
<sequence length="132" mass="14858">MQTTKLFHPRVDQEFLFQASLCYNKIFSPFGNQNANDVLIIFSLIIILVLIAIEAYYFAAGPQMIINECKKIRKNVLDTVGNKSSKGTTEQSSTCYNKLWSITQSPSSPKRFDEVAAVIGVAAVWLKLRLHT</sequence>
<keyword evidence="1" id="KW-1133">Transmembrane helix</keyword>
<proteinExistence type="predicted"/>
<feature type="transmembrane region" description="Helical" evidence="1">
    <location>
        <begin position="38"/>
        <end position="58"/>
    </location>
</feature>
<reference evidence="2" key="1">
    <citation type="submission" date="2018-04" db="EMBL/GenBank/DDBJ databases">
        <authorList>
            <person name="Go L.Y."/>
            <person name="Mitchell J.A."/>
        </authorList>
    </citation>
    <scope>NUCLEOTIDE SEQUENCE</scope>
    <source>
        <tissue evidence="2">Whole organism</tissue>
    </source>
</reference>
<gene>
    <name evidence="2" type="primary">CSON012600</name>
</gene>
<evidence type="ECO:0000313" key="3">
    <source>
        <dbReference type="EMBL" id="SSX25621.1"/>
    </source>
</evidence>
<dbReference type="EMBL" id="UFQS01000602">
    <property type="protein sequence ID" value="SSX05260.1"/>
    <property type="molecule type" value="Genomic_DNA"/>
</dbReference>
<name>A0A336KWJ9_CULSO</name>
<accession>A0A336KWJ9</accession>
<keyword evidence="1" id="KW-0472">Membrane</keyword>
<evidence type="ECO:0000313" key="2">
    <source>
        <dbReference type="EMBL" id="SSX05260.1"/>
    </source>
</evidence>
<dbReference type="EMBL" id="UFQT01000602">
    <property type="protein sequence ID" value="SSX25621.1"/>
    <property type="molecule type" value="Genomic_DNA"/>
</dbReference>
<keyword evidence="1" id="KW-0812">Transmembrane</keyword>